<dbReference type="AlphaFoldDB" id="A0A916K007"/>
<dbReference type="CDD" id="cd06267">
    <property type="entry name" value="PBP1_LacI_sugar_binding-like"/>
    <property type="match status" value="1"/>
</dbReference>
<keyword evidence="2" id="KW-0238">DNA-binding</keyword>
<keyword evidence="6" id="KW-1185">Reference proteome</keyword>
<keyword evidence="1" id="KW-0805">Transcription regulation</keyword>
<keyword evidence="3" id="KW-0804">Transcription</keyword>
<dbReference type="InterPro" id="IPR000843">
    <property type="entry name" value="HTH_LacI"/>
</dbReference>
<dbReference type="PROSITE" id="PS50932">
    <property type="entry name" value="HTH_LACI_2"/>
    <property type="match status" value="1"/>
</dbReference>
<feature type="domain" description="HTH lacI-type" evidence="4">
    <location>
        <begin position="4"/>
        <end position="60"/>
    </location>
</feature>
<protein>
    <submittedName>
        <fullName evidence="5">Ribose operon repressor</fullName>
    </submittedName>
</protein>
<evidence type="ECO:0000256" key="2">
    <source>
        <dbReference type="ARBA" id="ARBA00023125"/>
    </source>
</evidence>
<dbReference type="PANTHER" id="PTHR30146:SF109">
    <property type="entry name" value="HTH-TYPE TRANSCRIPTIONAL REGULATOR GALS"/>
    <property type="match status" value="1"/>
</dbReference>
<evidence type="ECO:0000313" key="5">
    <source>
        <dbReference type="EMBL" id="CAG7614173.1"/>
    </source>
</evidence>
<dbReference type="PANTHER" id="PTHR30146">
    <property type="entry name" value="LACI-RELATED TRANSCRIPTIONAL REPRESSOR"/>
    <property type="match status" value="1"/>
</dbReference>
<dbReference type="Pfam" id="PF13377">
    <property type="entry name" value="Peripla_BP_3"/>
    <property type="match status" value="1"/>
</dbReference>
<dbReference type="EMBL" id="CAJVAS010000005">
    <property type="protein sequence ID" value="CAG7614173.1"/>
    <property type="molecule type" value="Genomic_DNA"/>
</dbReference>
<dbReference type="GO" id="GO:0003700">
    <property type="term" value="F:DNA-binding transcription factor activity"/>
    <property type="evidence" value="ECO:0007669"/>
    <property type="project" value="TreeGrafter"/>
</dbReference>
<reference evidence="5" key="1">
    <citation type="submission" date="2021-06" db="EMBL/GenBank/DDBJ databases">
        <authorList>
            <person name="Criscuolo A."/>
        </authorList>
    </citation>
    <scope>NUCLEOTIDE SEQUENCE</scope>
    <source>
        <strain evidence="5">CIP111600</strain>
    </source>
</reference>
<dbReference type="Pfam" id="PF00356">
    <property type="entry name" value="LacI"/>
    <property type="match status" value="1"/>
</dbReference>
<proteinExistence type="predicted"/>
<dbReference type="InterPro" id="IPR046335">
    <property type="entry name" value="LacI/GalR-like_sensor"/>
</dbReference>
<evidence type="ECO:0000313" key="6">
    <source>
        <dbReference type="Proteomes" id="UP000693672"/>
    </source>
</evidence>
<evidence type="ECO:0000256" key="1">
    <source>
        <dbReference type="ARBA" id="ARBA00023015"/>
    </source>
</evidence>
<comment type="caution">
    <text evidence="5">The sequence shown here is derived from an EMBL/GenBank/DDBJ whole genome shotgun (WGS) entry which is preliminary data.</text>
</comment>
<dbReference type="GO" id="GO:0000976">
    <property type="term" value="F:transcription cis-regulatory region binding"/>
    <property type="evidence" value="ECO:0007669"/>
    <property type="project" value="TreeGrafter"/>
</dbReference>
<dbReference type="RefSeq" id="WP_218091480.1">
    <property type="nucleotide sequence ID" value="NZ_CAJVAS010000005.1"/>
</dbReference>
<organism evidence="5 6">
    <name type="scientific">Paenibacillus solanacearum</name>
    <dbReference type="NCBI Taxonomy" id="2048548"/>
    <lineage>
        <taxon>Bacteria</taxon>
        <taxon>Bacillati</taxon>
        <taxon>Bacillota</taxon>
        <taxon>Bacilli</taxon>
        <taxon>Bacillales</taxon>
        <taxon>Paenibacillaceae</taxon>
        <taxon>Paenibacillus</taxon>
    </lineage>
</organism>
<name>A0A916K007_9BACL</name>
<dbReference type="CDD" id="cd01392">
    <property type="entry name" value="HTH_LacI"/>
    <property type="match status" value="1"/>
</dbReference>
<dbReference type="Proteomes" id="UP000693672">
    <property type="component" value="Unassembled WGS sequence"/>
</dbReference>
<accession>A0A916K007</accession>
<gene>
    <name evidence="5" type="primary">rbsR_2</name>
    <name evidence="5" type="ORF">PAESOLCIP111_01683</name>
</gene>
<evidence type="ECO:0000259" key="4">
    <source>
        <dbReference type="PROSITE" id="PS50932"/>
    </source>
</evidence>
<sequence>MKRVTSFDVARRAGVSRSVVSAVLNHTPGIGVSEEKRRAVLKAIEELGYAVDVQAKGMRTGRSQCIAAYGDLQNPLFAQMLQGLQKVCGERGFYVLLCSAGAGGDSRDRLFELFQQRRIDGIVTKDTTGYCDEEWKREVLRLGIPYVSVEGYPENGEIASVQMDYAESIRMALGYAWTRTGLPPVYVEIYSRAEYTPNWGDRCRVQAYGDWMKERGLEPRLIRRKWKEWPQDRTWWLDLLRHDSHPKSMITNWSRASVAVYRAAYELRLRIGEDVRIMAADNTEQLNEGLVPSLSAVEVPYAEMGEAAGRRIIEYIEGARSLDDTERIWLPAKLMRRESM</sequence>
<evidence type="ECO:0000256" key="3">
    <source>
        <dbReference type="ARBA" id="ARBA00023163"/>
    </source>
</evidence>
<dbReference type="SMART" id="SM00354">
    <property type="entry name" value="HTH_LACI"/>
    <property type="match status" value="1"/>
</dbReference>